<name>W7X8L1_TETTS</name>
<gene>
    <name evidence="2" type="ORF">TTHERM_000709689</name>
</gene>
<evidence type="ECO:0000313" key="2">
    <source>
        <dbReference type="EMBL" id="EWS75705.1"/>
    </source>
</evidence>
<dbReference type="EMBL" id="GG662794">
    <property type="protein sequence ID" value="EWS75705.1"/>
    <property type="molecule type" value="Genomic_DNA"/>
</dbReference>
<accession>W7X8L1</accession>
<dbReference type="GeneID" id="24440320"/>
<organism evidence="2 3">
    <name type="scientific">Tetrahymena thermophila (strain SB210)</name>
    <dbReference type="NCBI Taxonomy" id="312017"/>
    <lineage>
        <taxon>Eukaryota</taxon>
        <taxon>Sar</taxon>
        <taxon>Alveolata</taxon>
        <taxon>Ciliophora</taxon>
        <taxon>Intramacronucleata</taxon>
        <taxon>Oligohymenophorea</taxon>
        <taxon>Hymenostomatida</taxon>
        <taxon>Tetrahymenina</taxon>
        <taxon>Tetrahymenidae</taxon>
        <taxon>Tetrahymena</taxon>
    </lineage>
</organism>
<dbReference type="RefSeq" id="XP_012651778.1">
    <property type="nucleotide sequence ID" value="XM_012796324.1"/>
</dbReference>
<evidence type="ECO:0000256" key="1">
    <source>
        <dbReference type="SAM" id="MobiDB-lite"/>
    </source>
</evidence>
<dbReference type="AlphaFoldDB" id="W7X8L1"/>
<sequence>MSQIIDKIFKKKKAQVKNQPQNNTFKLIKSKLIKKINIYQLYKDIIELKMAIRLLMSPEQYAAMQFCGCQMNLRIHSDQNVLSDPNKKFEEQVKENLQDNQKRKTPLPQNQDLEDHVNEQIMNMLNYKESKAQTIKTNKQAHTIFNRDKNMSDFDEVFQEAEDTSTHRENNLIEKHDQIQYQASLQKIQTNTQNHLQVIEDMLSNADNLFLFLKKFIEKFNDPKQKLSQTDTNIYSSLIGLNQNILIQQEI</sequence>
<proteinExistence type="predicted"/>
<feature type="region of interest" description="Disordered" evidence="1">
    <location>
        <begin position="94"/>
        <end position="113"/>
    </location>
</feature>
<reference evidence="3" key="1">
    <citation type="journal article" date="2006" name="PLoS Biol.">
        <title>Macronuclear genome sequence of the ciliate Tetrahymena thermophila, a model eukaryote.</title>
        <authorList>
            <person name="Eisen J.A."/>
            <person name="Coyne R.S."/>
            <person name="Wu M."/>
            <person name="Wu D."/>
            <person name="Thiagarajan M."/>
            <person name="Wortman J.R."/>
            <person name="Badger J.H."/>
            <person name="Ren Q."/>
            <person name="Amedeo P."/>
            <person name="Jones K.M."/>
            <person name="Tallon L.J."/>
            <person name="Delcher A.L."/>
            <person name="Salzberg S.L."/>
            <person name="Silva J.C."/>
            <person name="Haas B.J."/>
            <person name="Majoros W.H."/>
            <person name="Farzad M."/>
            <person name="Carlton J.M."/>
            <person name="Smith R.K. Jr."/>
            <person name="Garg J."/>
            <person name="Pearlman R.E."/>
            <person name="Karrer K.M."/>
            <person name="Sun L."/>
            <person name="Manning G."/>
            <person name="Elde N.C."/>
            <person name="Turkewitz A.P."/>
            <person name="Asai D.J."/>
            <person name="Wilkes D.E."/>
            <person name="Wang Y."/>
            <person name="Cai H."/>
            <person name="Collins K."/>
            <person name="Stewart B.A."/>
            <person name="Lee S.R."/>
            <person name="Wilamowska K."/>
            <person name="Weinberg Z."/>
            <person name="Ruzzo W.L."/>
            <person name="Wloga D."/>
            <person name="Gaertig J."/>
            <person name="Frankel J."/>
            <person name="Tsao C.-C."/>
            <person name="Gorovsky M.A."/>
            <person name="Keeling P.J."/>
            <person name="Waller R.F."/>
            <person name="Patron N.J."/>
            <person name="Cherry J.M."/>
            <person name="Stover N.A."/>
            <person name="Krieger C.J."/>
            <person name="del Toro C."/>
            <person name="Ryder H.F."/>
            <person name="Williamson S.C."/>
            <person name="Barbeau R.A."/>
            <person name="Hamilton E.P."/>
            <person name="Orias E."/>
        </authorList>
    </citation>
    <scope>NUCLEOTIDE SEQUENCE [LARGE SCALE GENOMIC DNA]</scope>
    <source>
        <strain evidence="3">SB210</strain>
    </source>
</reference>
<dbReference type="Proteomes" id="UP000009168">
    <property type="component" value="Unassembled WGS sequence"/>
</dbReference>
<dbReference type="KEGG" id="tet:TTHERM_000709689"/>
<protein>
    <submittedName>
        <fullName evidence="2">Uncharacterized protein</fullName>
    </submittedName>
</protein>
<dbReference type="InParanoid" id="W7X8L1"/>
<evidence type="ECO:0000313" key="3">
    <source>
        <dbReference type="Proteomes" id="UP000009168"/>
    </source>
</evidence>
<keyword evidence="3" id="KW-1185">Reference proteome</keyword>